<feature type="chain" id="PRO_5012385069" evidence="2">
    <location>
        <begin position="19"/>
        <end position="185"/>
    </location>
</feature>
<dbReference type="AlphaFoldDB" id="A0A1J1IHA3"/>
<gene>
    <name evidence="3" type="ORF">CLUMA_CG011193</name>
</gene>
<evidence type="ECO:0000313" key="4">
    <source>
        <dbReference type="Proteomes" id="UP000183832"/>
    </source>
</evidence>
<feature type="compositionally biased region" description="Low complexity" evidence="1">
    <location>
        <begin position="164"/>
        <end position="175"/>
    </location>
</feature>
<evidence type="ECO:0000256" key="2">
    <source>
        <dbReference type="SAM" id="SignalP"/>
    </source>
</evidence>
<sequence length="185" mass="18267">MNSFVMFAVFALAAVANCEAPGGYNYNRPSSGGGFSAGGSSFGGGSGLGGGNYQQVAIGGNTYEGQQVDQQLLNNIRQILLQEESKASAGGSAGGFGGGFGGGAPSSSYGVPQQQYGVPAQQSRVVGIVLENTVPAIQVAQYRAQSQVAGGYSGGGYPSGPVGGVAPSSSYGAPARPSSSYGTPY</sequence>
<proteinExistence type="predicted"/>
<dbReference type="EMBL" id="CVRI01000047">
    <property type="protein sequence ID" value="CRK97817.1"/>
    <property type="molecule type" value="Genomic_DNA"/>
</dbReference>
<dbReference type="OrthoDB" id="6627027at2759"/>
<keyword evidence="2" id="KW-0732">Signal</keyword>
<keyword evidence="4" id="KW-1185">Reference proteome</keyword>
<organism evidence="3 4">
    <name type="scientific">Clunio marinus</name>
    <dbReference type="NCBI Taxonomy" id="568069"/>
    <lineage>
        <taxon>Eukaryota</taxon>
        <taxon>Metazoa</taxon>
        <taxon>Ecdysozoa</taxon>
        <taxon>Arthropoda</taxon>
        <taxon>Hexapoda</taxon>
        <taxon>Insecta</taxon>
        <taxon>Pterygota</taxon>
        <taxon>Neoptera</taxon>
        <taxon>Endopterygota</taxon>
        <taxon>Diptera</taxon>
        <taxon>Nematocera</taxon>
        <taxon>Chironomoidea</taxon>
        <taxon>Chironomidae</taxon>
        <taxon>Clunio</taxon>
    </lineage>
</organism>
<evidence type="ECO:0000256" key="1">
    <source>
        <dbReference type="SAM" id="MobiDB-lite"/>
    </source>
</evidence>
<feature type="signal peptide" evidence="2">
    <location>
        <begin position="1"/>
        <end position="18"/>
    </location>
</feature>
<dbReference type="Proteomes" id="UP000183832">
    <property type="component" value="Unassembled WGS sequence"/>
</dbReference>
<accession>A0A1J1IHA3</accession>
<name>A0A1J1IHA3_9DIPT</name>
<protein>
    <submittedName>
        <fullName evidence="3">CLUMA_CG011193, isoform A</fullName>
    </submittedName>
</protein>
<reference evidence="3 4" key="1">
    <citation type="submission" date="2015-04" db="EMBL/GenBank/DDBJ databases">
        <authorList>
            <person name="Syromyatnikov M.Y."/>
            <person name="Popov V.N."/>
        </authorList>
    </citation>
    <scope>NUCLEOTIDE SEQUENCE [LARGE SCALE GENOMIC DNA]</scope>
</reference>
<feature type="region of interest" description="Disordered" evidence="1">
    <location>
        <begin position="156"/>
        <end position="185"/>
    </location>
</feature>
<evidence type="ECO:0000313" key="3">
    <source>
        <dbReference type="EMBL" id="CRK97817.1"/>
    </source>
</evidence>